<evidence type="ECO:0000313" key="2">
    <source>
        <dbReference type="EMBL" id="CAF4408599.1"/>
    </source>
</evidence>
<organism evidence="1 3">
    <name type="scientific">Rotaria magnacalcarata</name>
    <dbReference type="NCBI Taxonomy" id="392030"/>
    <lineage>
        <taxon>Eukaryota</taxon>
        <taxon>Metazoa</taxon>
        <taxon>Spiralia</taxon>
        <taxon>Gnathifera</taxon>
        <taxon>Rotifera</taxon>
        <taxon>Eurotatoria</taxon>
        <taxon>Bdelloidea</taxon>
        <taxon>Philodinida</taxon>
        <taxon>Philodinidae</taxon>
        <taxon>Rotaria</taxon>
    </lineage>
</organism>
<proteinExistence type="predicted"/>
<name>A0A816YRZ2_9BILA</name>
<dbReference type="EMBL" id="CAJOBF010027120">
    <property type="protein sequence ID" value="CAF4408599.1"/>
    <property type="molecule type" value="Genomic_DNA"/>
</dbReference>
<dbReference type="Proteomes" id="UP000663887">
    <property type="component" value="Unassembled WGS sequence"/>
</dbReference>
<protein>
    <submittedName>
        <fullName evidence="1">Uncharacterized protein</fullName>
    </submittedName>
</protein>
<dbReference type="EMBL" id="CAJNRG010015442">
    <property type="protein sequence ID" value="CAF2167392.1"/>
    <property type="molecule type" value="Genomic_DNA"/>
</dbReference>
<accession>A0A816YRZ2</accession>
<gene>
    <name evidence="2" type="ORF">UXM345_LOCUS38433</name>
    <name evidence="1" type="ORF">XDN619_LOCUS30999</name>
</gene>
<comment type="caution">
    <text evidence="1">The sequence shown here is derived from an EMBL/GenBank/DDBJ whole genome shotgun (WGS) entry which is preliminary data.</text>
</comment>
<sequence length="34" mass="3585">RRFPGRSSRVSFKYDGGGGGIDSKRTLGVLSVAT</sequence>
<feature type="non-terminal residue" evidence="1">
    <location>
        <position position="1"/>
    </location>
</feature>
<evidence type="ECO:0000313" key="3">
    <source>
        <dbReference type="Proteomes" id="UP000663887"/>
    </source>
</evidence>
<reference evidence="1" key="1">
    <citation type="submission" date="2021-02" db="EMBL/GenBank/DDBJ databases">
        <authorList>
            <person name="Nowell W R."/>
        </authorList>
    </citation>
    <scope>NUCLEOTIDE SEQUENCE</scope>
</reference>
<dbReference type="Proteomes" id="UP000663842">
    <property type="component" value="Unassembled WGS sequence"/>
</dbReference>
<evidence type="ECO:0000313" key="1">
    <source>
        <dbReference type="EMBL" id="CAF2167392.1"/>
    </source>
</evidence>
<dbReference type="AlphaFoldDB" id="A0A816YRZ2"/>